<comment type="caution">
    <text evidence="2">The sequence shown here is derived from an EMBL/GenBank/DDBJ whole genome shotgun (WGS) entry which is preliminary data.</text>
</comment>
<evidence type="ECO:0000256" key="1">
    <source>
        <dbReference type="SAM" id="MobiDB-lite"/>
    </source>
</evidence>
<dbReference type="Proteomes" id="UP000019484">
    <property type="component" value="Unassembled WGS sequence"/>
</dbReference>
<sequence>MAGLSPLPTHHLHSSTRLSHREAHTFLSTFLERADTDAAYRPDSTLTERGPQAVSTTASSNLTLHHLKRILLGMEGKRVGGDLAGSGVAEGDVVTDDNTATPATATTTNARTKRGLENDAESQHQNSKKSKRKLYNDDDSAAAAAANDSDGPAVAAGLDGEGWQDKDAFALAQTEEDLEATADDRHPGADLDQPADEAEEVEMMRVQVEGAGAGNRIDKEERKRLKKLRNKENQVKKAEESKKKSRK</sequence>
<keyword evidence="3" id="KW-1185">Reference proteome</keyword>
<feature type="region of interest" description="Disordered" evidence="1">
    <location>
        <begin position="91"/>
        <end position="247"/>
    </location>
</feature>
<dbReference type="AlphaFoldDB" id="W9YUJ9"/>
<feature type="compositionally biased region" description="Low complexity" evidence="1">
    <location>
        <begin position="96"/>
        <end position="110"/>
    </location>
</feature>
<feature type="compositionally biased region" description="Basic and acidic residues" evidence="1">
    <location>
        <begin position="230"/>
        <end position="247"/>
    </location>
</feature>
<dbReference type="RefSeq" id="XP_007720432.1">
    <property type="nucleotide sequence ID" value="XM_007722242.1"/>
</dbReference>
<protein>
    <submittedName>
        <fullName evidence="2">Uncharacterized protein</fullName>
    </submittedName>
</protein>
<dbReference type="OrthoDB" id="5426872at2759"/>
<dbReference type="HOGENOM" id="CLU_076133_0_0_1"/>
<gene>
    <name evidence="2" type="ORF">A1O1_01329</name>
</gene>
<proteinExistence type="predicted"/>
<evidence type="ECO:0000313" key="2">
    <source>
        <dbReference type="EMBL" id="EXJ96203.1"/>
    </source>
</evidence>
<dbReference type="GeneID" id="19156231"/>
<dbReference type="eggNOG" id="ENOG502SSNK">
    <property type="taxonomic scope" value="Eukaryota"/>
</dbReference>
<feature type="compositionally biased region" description="Low complexity" evidence="1">
    <location>
        <begin position="141"/>
        <end position="156"/>
    </location>
</feature>
<organism evidence="2 3">
    <name type="scientific">Capronia coronata CBS 617.96</name>
    <dbReference type="NCBI Taxonomy" id="1182541"/>
    <lineage>
        <taxon>Eukaryota</taxon>
        <taxon>Fungi</taxon>
        <taxon>Dikarya</taxon>
        <taxon>Ascomycota</taxon>
        <taxon>Pezizomycotina</taxon>
        <taxon>Eurotiomycetes</taxon>
        <taxon>Chaetothyriomycetidae</taxon>
        <taxon>Chaetothyriales</taxon>
        <taxon>Herpotrichiellaceae</taxon>
        <taxon>Capronia</taxon>
    </lineage>
</organism>
<dbReference type="EMBL" id="AMWN01000001">
    <property type="protein sequence ID" value="EXJ96203.1"/>
    <property type="molecule type" value="Genomic_DNA"/>
</dbReference>
<accession>W9YUJ9</accession>
<reference evidence="2 3" key="1">
    <citation type="submission" date="2013-03" db="EMBL/GenBank/DDBJ databases">
        <title>The Genome Sequence of Capronia coronata CBS 617.96.</title>
        <authorList>
            <consortium name="The Broad Institute Genomics Platform"/>
            <person name="Cuomo C."/>
            <person name="de Hoog S."/>
            <person name="Gorbushina A."/>
            <person name="Walker B."/>
            <person name="Young S.K."/>
            <person name="Zeng Q."/>
            <person name="Gargeya S."/>
            <person name="Fitzgerald M."/>
            <person name="Haas B."/>
            <person name="Abouelleil A."/>
            <person name="Allen A.W."/>
            <person name="Alvarado L."/>
            <person name="Arachchi H.M."/>
            <person name="Berlin A.M."/>
            <person name="Chapman S.B."/>
            <person name="Gainer-Dewar J."/>
            <person name="Goldberg J."/>
            <person name="Griggs A."/>
            <person name="Gujja S."/>
            <person name="Hansen M."/>
            <person name="Howarth C."/>
            <person name="Imamovic A."/>
            <person name="Ireland A."/>
            <person name="Larimer J."/>
            <person name="McCowan C."/>
            <person name="Murphy C."/>
            <person name="Pearson M."/>
            <person name="Poon T.W."/>
            <person name="Priest M."/>
            <person name="Roberts A."/>
            <person name="Saif S."/>
            <person name="Shea T."/>
            <person name="Sisk P."/>
            <person name="Sykes S."/>
            <person name="Wortman J."/>
            <person name="Nusbaum C."/>
            <person name="Birren B."/>
        </authorList>
    </citation>
    <scope>NUCLEOTIDE SEQUENCE [LARGE SCALE GENOMIC DNA]</scope>
    <source>
        <strain evidence="2 3">CBS 617.96</strain>
    </source>
</reference>
<name>W9YUJ9_9EURO</name>
<evidence type="ECO:0000313" key="3">
    <source>
        <dbReference type="Proteomes" id="UP000019484"/>
    </source>
</evidence>